<evidence type="ECO:0000313" key="4">
    <source>
        <dbReference type="Proteomes" id="UP001637990"/>
    </source>
</evidence>
<dbReference type="Proteomes" id="UP001637990">
    <property type="component" value="Unassembled WGS sequence"/>
</dbReference>
<name>A0A2S7CGV4_9XANT</name>
<evidence type="ECO:0000313" key="1">
    <source>
        <dbReference type="EMBL" id="MFO3704427.1"/>
    </source>
</evidence>
<gene>
    <name evidence="1" type="ORF">ACI6Q5_05445</name>
    <name evidence="2" type="ORF">XcodCFBP4690_17055</name>
</gene>
<comment type="caution">
    <text evidence="2">The sequence shown here is derived from an EMBL/GenBank/DDBJ whole genome shotgun (WGS) entry which is preliminary data.</text>
</comment>
<evidence type="ECO:0000313" key="3">
    <source>
        <dbReference type="Proteomes" id="UP000237872"/>
    </source>
</evidence>
<dbReference type="EMBL" id="JBJGBS010000014">
    <property type="protein sequence ID" value="MFO3704427.1"/>
    <property type="molecule type" value="Genomic_DNA"/>
</dbReference>
<keyword evidence="4" id="KW-1185">Reference proteome</keyword>
<evidence type="ECO:0000313" key="2">
    <source>
        <dbReference type="EMBL" id="PPU60789.1"/>
    </source>
</evidence>
<protein>
    <submittedName>
        <fullName evidence="2">Uncharacterized protein</fullName>
    </submittedName>
</protein>
<dbReference type="AlphaFoldDB" id="A0A2S7CGV4"/>
<reference evidence="2 3" key="1">
    <citation type="submission" date="2016-08" db="EMBL/GenBank/DDBJ databases">
        <authorList>
            <person name="Seilhamer J.J."/>
        </authorList>
    </citation>
    <scope>NUCLEOTIDE SEQUENCE [LARGE SCALE GENOMIC DNA]</scope>
    <source>
        <strain evidence="2 3">CFBP4690</strain>
    </source>
</reference>
<dbReference type="RefSeq" id="WP_104542784.1">
    <property type="nucleotide sequence ID" value="NZ_JBJGBS010000014.1"/>
</dbReference>
<dbReference type="EMBL" id="MDEC01000027">
    <property type="protein sequence ID" value="PPU60789.1"/>
    <property type="molecule type" value="Genomic_DNA"/>
</dbReference>
<reference evidence="1 4" key="2">
    <citation type="submission" date="2024-11" db="EMBL/GenBank/DDBJ databases">
        <title>Genome sequencing of Xanthomonas codiaei.</title>
        <authorList>
            <person name="Studholme D.J."/>
        </authorList>
    </citation>
    <scope>NUCLEOTIDE SEQUENCE [LARGE SCALE GENOMIC DNA]</scope>
    <source>
        <strain evidence="1 4">NCPPB 4350</strain>
    </source>
</reference>
<dbReference type="Proteomes" id="UP000237872">
    <property type="component" value="Unassembled WGS sequence"/>
</dbReference>
<proteinExistence type="predicted"/>
<accession>A0A2S7CGV4</accession>
<sequence>MPPKTAADPDALVGVFFTTESHSGIRQIGAHKPGTVVRVEPAEALRLVSVKRFQYATAEDAATAAVWLEQFNAAALSDPVGPATGVDGQGDGATIAPAQE</sequence>
<organism evidence="2 3">
    <name type="scientific">Xanthomonas codiaei</name>
    <dbReference type="NCBI Taxonomy" id="56463"/>
    <lineage>
        <taxon>Bacteria</taxon>
        <taxon>Pseudomonadati</taxon>
        <taxon>Pseudomonadota</taxon>
        <taxon>Gammaproteobacteria</taxon>
        <taxon>Lysobacterales</taxon>
        <taxon>Lysobacteraceae</taxon>
        <taxon>Xanthomonas</taxon>
    </lineage>
</organism>